<evidence type="ECO:0008006" key="4">
    <source>
        <dbReference type="Google" id="ProtNLM"/>
    </source>
</evidence>
<evidence type="ECO:0000313" key="2">
    <source>
        <dbReference type="EMBL" id="KAK9092361.1"/>
    </source>
</evidence>
<dbReference type="AlphaFoldDB" id="A0AAP0EFC5"/>
<comment type="caution">
    <text evidence="2">The sequence shown here is derived from an EMBL/GenBank/DDBJ whole genome shotgun (WGS) entry which is preliminary data.</text>
</comment>
<keyword evidence="1" id="KW-1133">Transmembrane helix</keyword>
<dbReference type="Proteomes" id="UP001420932">
    <property type="component" value="Unassembled WGS sequence"/>
</dbReference>
<feature type="transmembrane region" description="Helical" evidence="1">
    <location>
        <begin position="94"/>
        <end position="117"/>
    </location>
</feature>
<organism evidence="2 3">
    <name type="scientific">Stephania yunnanensis</name>
    <dbReference type="NCBI Taxonomy" id="152371"/>
    <lineage>
        <taxon>Eukaryota</taxon>
        <taxon>Viridiplantae</taxon>
        <taxon>Streptophyta</taxon>
        <taxon>Embryophyta</taxon>
        <taxon>Tracheophyta</taxon>
        <taxon>Spermatophyta</taxon>
        <taxon>Magnoliopsida</taxon>
        <taxon>Ranunculales</taxon>
        <taxon>Menispermaceae</taxon>
        <taxon>Menispermoideae</taxon>
        <taxon>Cissampelideae</taxon>
        <taxon>Stephania</taxon>
    </lineage>
</organism>
<keyword evidence="1" id="KW-0812">Transmembrane</keyword>
<accession>A0AAP0EFC5</accession>
<keyword evidence="3" id="KW-1185">Reference proteome</keyword>
<dbReference type="EMBL" id="JBBNAF010000012">
    <property type="protein sequence ID" value="KAK9092361.1"/>
    <property type="molecule type" value="Genomic_DNA"/>
</dbReference>
<gene>
    <name evidence="2" type="ORF">Syun_027272</name>
</gene>
<proteinExistence type="predicted"/>
<evidence type="ECO:0000313" key="3">
    <source>
        <dbReference type="Proteomes" id="UP001420932"/>
    </source>
</evidence>
<keyword evidence="1" id="KW-0472">Membrane</keyword>
<protein>
    <recommendedName>
        <fullName evidence="4">Transmembrane protein</fullName>
    </recommendedName>
</protein>
<feature type="transmembrane region" description="Helical" evidence="1">
    <location>
        <begin position="65"/>
        <end position="82"/>
    </location>
</feature>
<sequence length="139" mass="15903">MSGFYFQLKIIVRHRKLLCLDLNINFPIYNKFIGPISARKPRKLPEPVHGSSSCPKRRNREAKASLFRSLFFFFPYLLPTLSHSPSPSSISSSFSFSFLLLLLPSLVFTVTLPFFFFSFSISNSPLSLYQSINPSNNKN</sequence>
<evidence type="ECO:0000256" key="1">
    <source>
        <dbReference type="SAM" id="Phobius"/>
    </source>
</evidence>
<name>A0AAP0EFC5_9MAGN</name>
<reference evidence="2 3" key="1">
    <citation type="submission" date="2024-01" db="EMBL/GenBank/DDBJ databases">
        <title>Genome assemblies of Stephania.</title>
        <authorList>
            <person name="Yang L."/>
        </authorList>
    </citation>
    <scope>NUCLEOTIDE SEQUENCE [LARGE SCALE GENOMIC DNA]</scope>
    <source>
        <strain evidence="2">YNDBR</strain>
        <tissue evidence="2">Leaf</tissue>
    </source>
</reference>